<proteinExistence type="predicted"/>
<comment type="caution">
    <text evidence="2">The sequence shown here is derived from an EMBL/GenBank/DDBJ whole genome shotgun (WGS) entry which is preliminary data.</text>
</comment>
<keyword evidence="1" id="KW-1133">Transmembrane helix</keyword>
<reference evidence="2" key="1">
    <citation type="submission" date="2021-11" db="EMBL/GenBank/DDBJ databases">
        <title>Vibrio ZSDE26 sp. nov. and Vibrio ZSDZ34 sp. nov., isolated from coastal seawater in Qingdao.</title>
        <authorList>
            <person name="Zhang P."/>
        </authorList>
    </citation>
    <scope>NUCLEOTIDE SEQUENCE</scope>
    <source>
        <strain evidence="2">ZSDE26</strain>
    </source>
</reference>
<sequence>MNTKKLIGIIAGLVSGLLFGAGMIISGMADPKVVTAFLDLTGEWDPSLIFVMGGALLVFTPCYHLIIKKRQRALSGNTFQWPSNTKVDSTLIAGSVIFGLGWGISGICPGPAMSSIGGGSSTILAFVLSMLVGIVHANQYLLGRFPLPFVGYRKTREQDVPATATQPLKVTE</sequence>
<dbReference type="Pfam" id="PF20398">
    <property type="entry name" value="DUF6691"/>
    <property type="match status" value="1"/>
</dbReference>
<evidence type="ECO:0000313" key="3">
    <source>
        <dbReference type="Proteomes" id="UP001139559"/>
    </source>
</evidence>
<protein>
    <submittedName>
        <fullName evidence="2">YeeE/YedE family protein</fullName>
    </submittedName>
</protein>
<keyword evidence="1" id="KW-0472">Membrane</keyword>
<feature type="transmembrane region" description="Helical" evidence="1">
    <location>
        <begin position="87"/>
        <end position="104"/>
    </location>
</feature>
<organism evidence="2 3">
    <name type="scientific">Vibrio amylolyticus</name>
    <dbReference type="NCBI Taxonomy" id="2847292"/>
    <lineage>
        <taxon>Bacteria</taxon>
        <taxon>Pseudomonadati</taxon>
        <taxon>Pseudomonadota</taxon>
        <taxon>Gammaproteobacteria</taxon>
        <taxon>Vibrionales</taxon>
        <taxon>Vibrionaceae</taxon>
        <taxon>Vibrio</taxon>
    </lineage>
</organism>
<keyword evidence="1" id="KW-0812">Transmembrane</keyword>
<dbReference type="RefSeq" id="WP_248008712.1">
    <property type="nucleotide sequence ID" value="NZ_JAJHVV010000005.1"/>
</dbReference>
<feature type="transmembrane region" description="Helical" evidence="1">
    <location>
        <begin position="48"/>
        <end position="66"/>
    </location>
</feature>
<dbReference type="AlphaFoldDB" id="A0A9X1XMG8"/>
<dbReference type="Proteomes" id="UP001139559">
    <property type="component" value="Unassembled WGS sequence"/>
</dbReference>
<keyword evidence="3" id="KW-1185">Reference proteome</keyword>
<accession>A0A9X1XMG8</accession>
<evidence type="ECO:0000256" key="1">
    <source>
        <dbReference type="SAM" id="Phobius"/>
    </source>
</evidence>
<dbReference type="EMBL" id="JAJHVV010000005">
    <property type="protein sequence ID" value="MCK6263635.1"/>
    <property type="molecule type" value="Genomic_DNA"/>
</dbReference>
<feature type="transmembrane region" description="Helical" evidence="1">
    <location>
        <begin position="116"/>
        <end position="135"/>
    </location>
</feature>
<feature type="transmembrane region" description="Helical" evidence="1">
    <location>
        <begin position="7"/>
        <end position="28"/>
    </location>
</feature>
<dbReference type="InterPro" id="IPR046513">
    <property type="entry name" value="DUF6691"/>
</dbReference>
<name>A0A9X1XMG8_9VIBR</name>
<gene>
    <name evidence="2" type="ORF">KP803_10160</name>
</gene>
<evidence type="ECO:0000313" key="2">
    <source>
        <dbReference type="EMBL" id="MCK6263635.1"/>
    </source>
</evidence>